<comment type="caution">
    <text evidence="11">The sequence shown here is derived from an EMBL/GenBank/DDBJ whole genome shotgun (WGS) entry which is preliminary data.</text>
</comment>
<evidence type="ECO:0000256" key="4">
    <source>
        <dbReference type="ARBA" id="ARBA00022723"/>
    </source>
</evidence>
<accession>A0ABQ8JMW5</accession>
<keyword evidence="5 9" id="KW-0863">Zinc-finger</keyword>
<evidence type="ECO:0000256" key="8">
    <source>
        <dbReference type="ARBA" id="ARBA00023163"/>
    </source>
</evidence>
<name>A0ABQ8JMW5_DERPT</name>
<keyword evidence="7" id="KW-0805">Transcription regulation</keyword>
<dbReference type="Gene3D" id="3.30.40.10">
    <property type="entry name" value="Zinc/RING finger domain, C3HC4 (zinc finger)"/>
    <property type="match status" value="1"/>
</dbReference>
<gene>
    <name evidence="11" type="ORF">DERP_005536</name>
</gene>
<sequence length="147" mass="16691">MGNCCIKDKIPSGSVSNGYPGADILRQPQSSSMNVPVMTGPVSGGGGNHQGFSGLNHESMNLNGGEKCPICLETIMEMAIIDGCYHQFCFGCLYQWTFIMKHNRCPFCRNHIDTIRFNIRSKWSYDCLEVEHLFQRHPSFFRLHQFH</sequence>
<feature type="domain" description="RING-type" evidence="10">
    <location>
        <begin position="68"/>
        <end position="109"/>
    </location>
</feature>
<organism evidence="11 12">
    <name type="scientific">Dermatophagoides pteronyssinus</name>
    <name type="common">European house dust mite</name>
    <dbReference type="NCBI Taxonomy" id="6956"/>
    <lineage>
        <taxon>Eukaryota</taxon>
        <taxon>Metazoa</taxon>
        <taxon>Ecdysozoa</taxon>
        <taxon>Arthropoda</taxon>
        <taxon>Chelicerata</taxon>
        <taxon>Arachnida</taxon>
        <taxon>Acari</taxon>
        <taxon>Acariformes</taxon>
        <taxon>Sarcoptiformes</taxon>
        <taxon>Astigmata</taxon>
        <taxon>Psoroptidia</taxon>
        <taxon>Analgoidea</taxon>
        <taxon>Pyroglyphidae</taxon>
        <taxon>Dermatophagoidinae</taxon>
        <taxon>Dermatophagoides</taxon>
    </lineage>
</organism>
<keyword evidence="6" id="KW-0862">Zinc</keyword>
<dbReference type="EMBL" id="NJHN03000031">
    <property type="protein sequence ID" value="KAH9423951.1"/>
    <property type="molecule type" value="Genomic_DNA"/>
</dbReference>
<evidence type="ECO:0000313" key="11">
    <source>
        <dbReference type="EMBL" id="KAH9423951.1"/>
    </source>
</evidence>
<evidence type="ECO:0000256" key="1">
    <source>
        <dbReference type="ARBA" id="ARBA00000900"/>
    </source>
</evidence>
<dbReference type="PROSITE" id="PS00518">
    <property type="entry name" value="ZF_RING_1"/>
    <property type="match status" value="1"/>
</dbReference>
<proteinExistence type="predicted"/>
<reference evidence="11 12" key="1">
    <citation type="journal article" date="2018" name="J. Allergy Clin. Immunol.">
        <title>High-quality assembly of Dermatophagoides pteronyssinus genome and transcriptome reveals a wide range of novel allergens.</title>
        <authorList>
            <person name="Liu X.Y."/>
            <person name="Yang K.Y."/>
            <person name="Wang M.Q."/>
            <person name="Kwok J.S."/>
            <person name="Zeng X."/>
            <person name="Yang Z."/>
            <person name="Xiao X.J."/>
            <person name="Lau C.P."/>
            <person name="Li Y."/>
            <person name="Huang Z.M."/>
            <person name="Ba J.G."/>
            <person name="Yim A.K."/>
            <person name="Ouyang C.Y."/>
            <person name="Ngai S.M."/>
            <person name="Chan T.F."/>
            <person name="Leung E.L."/>
            <person name="Liu L."/>
            <person name="Liu Z.G."/>
            <person name="Tsui S.K."/>
        </authorList>
    </citation>
    <scope>NUCLEOTIDE SEQUENCE [LARGE SCALE GENOMIC DNA]</scope>
    <source>
        <strain evidence="11">Derp</strain>
    </source>
</reference>
<comment type="catalytic activity">
    <reaction evidence="1">
        <text>S-ubiquitinyl-[E2 ubiquitin-conjugating enzyme]-L-cysteine + [acceptor protein]-L-lysine = [E2 ubiquitin-conjugating enzyme]-L-cysteine + N(6)-ubiquitinyl-[acceptor protein]-L-lysine.</text>
        <dbReference type="EC" id="2.3.2.27"/>
    </reaction>
</comment>
<keyword evidence="12" id="KW-1185">Reference proteome</keyword>
<dbReference type="SUPFAM" id="SSF57850">
    <property type="entry name" value="RING/U-box"/>
    <property type="match status" value="1"/>
</dbReference>
<protein>
    <recommendedName>
        <fullName evidence="2">RING-type E3 ubiquitin transferase</fullName>
        <ecNumber evidence="2">2.3.2.27</ecNumber>
    </recommendedName>
</protein>
<keyword evidence="4" id="KW-0479">Metal-binding</keyword>
<evidence type="ECO:0000256" key="3">
    <source>
        <dbReference type="ARBA" id="ARBA00022679"/>
    </source>
</evidence>
<dbReference type="PANTHER" id="PTHR46077">
    <property type="entry name" value="E3 UBIQUITIN-PROTEIN LIGASE TOPORS"/>
    <property type="match status" value="1"/>
</dbReference>
<evidence type="ECO:0000256" key="2">
    <source>
        <dbReference type="ARBA" id="ARBA00012483"/>
    </source>
</evidence>
<evidence type="ECO:0000256" key="5">
    <source>
        <dbReference type="ARBA" id="ARBA00022771"/>
    </source>
</evidence>
<reference evidence="11 12" key="2">
    <citation type="journal article" date="2022" name="Mol. Biol. Evol.">
        <title>Comparative Genomics Reveals Insights into the Divergent Evolution of Astigmatic Mites and Household Pest Adaptations.</title>
        <authorList>
            <person name="Xiong Q."/>
            <person name="Wan A.T."/>
            <person name="Liu X."/>
            <person name="Fung C.S."/>
            <person name="Xiao X."/>
            <person name="Malainual N."/>
            <person name="Hou J."/>
            <person name="Wang L."/>
            <person name="Wang M."/>
            <person name="Yang K.Y."/>
            <person name="Cui Y."/>
            <person name="Leung E.L."/>
            <person name="Nong W."/>
            <person name="Shin S.K."/>
            <person name="Au S.W."/>
            <person name="Jeong K.Y."/>
            <person name="Chew F.T."/>
            <person name="Hui J.H."/>
            <person name="Leung T.F."/>
            <person name="Tungtrongchitr A."/>
            <person name="Zhong N."/>
            <person name="Liu Z."/>
            <person name="Tsui S.K."/>
        </authorList>
    </citation>
    <scope>NUCLEOTIDE SEQUENCE [LARGE SCALE GENOMIC DNA]</scope>
    <source>
        <strain evidence="11">Derp</strain>
    </source>
</reference>
<dbReference type="PANTHER" id="PTHR46077:SF1">
    <property type="entry name" value="TOP1 BINDING ARGININE_SERINE RICH PROTEIN, E3 UBIQUITIN LIGASE"/>
    <property type="match status" value="1"/>
</dbReference>
<dbReference type="Pfam" id="PF13920">
    <property type="entry name" value="zf-C3HC4_3"/>
    <property type="match status" value="1"/>
</dbReference>
<evidence type="ECO:0000256" key="6">
    <source>
        <dbReference type="ARBA" id="ARBA00022833"/>
    </source>
</evidence>
<dbReference type="InterPro" id="IPR017907">
    <property type="entry name" value="Znf_RING_CS"/>
</dbReference>
<dbReference type="Proteomes" id="UP000887458">
    <property type="component" value="Unassembled WGS sequence"/>
</dbReference>
<dbReference type="SMART" id="SM00184">
    <property type="entry name" value="RING"/>
    <property type="match status" value="1"/>
</dbReference>
<dbReference type="InterPro" id="IPR001841">
    <property type="entry name" value="Znf_RING"/>
</dbReference>
<keyword evidence="8" id="KW-0804">Transcription</keyword>
<evidence type="ECO:0000256" key="7">
    <source>
        <dbReference type="ARBA" id="ARBA00023015"/>
    </source>
</evidence>
<dbReference type="EC" id="2.3.2.27" evidence="2"/>
<evidence type="ECO:0000256" key="9">
    <source>
        <dbReference type="PROSITE-ProRule" id="PRU00175"/>
    </source>
</evidence>
<dbReference type="PROSITE" id="PS50089">
    <property type="entry name" value="ZF_RING_2"/>
    <property type="match status" value="1"/>
</dbReference>
<evidence type="ECO:0000259" key="10">
    <source>
        <dbReference type="PROSITE" id="PS50089"/>
    </source>
</evidence>
<evidence type="ECO:0000313" key="12">
    <source>
        <dbReference type="Proteomes" id="UP000887458"/>
    </source>
</evidence>
<dbReference type="InterPro" id="IPR013083">
    <property type="entry name" value="Znf_RING/FYVE/PHD"/>
</dbReference>
<keyword evidence="3" id="KW-0808">Transferase</keyword>